<keyword evidence="3" id="KW-0732">Signal</keyword>
<dbReference type="PROSITE" id="PS51782">
    <property type="entry name" value="LYSM"/>
    <property type="match status" value="5"/>
</dbReference>
<dbReference type="AlphaFoldDB" id="A0AAD4PWN0"/>
<evidence type="ECO:0000313" key="6">
    <source>
        <dbReference type="Proteomes" id="UP001201262"/>
    </source>
</evidence>
<feature type="domain" description="LysM" evidence="4">
    <location>
        <begin position="402"/>
        <end position="448"/>
    </location>
</feature>
<feature type="domain" description="LysM" evidence="4">
    <location>
        <begin position="337"/>
        <end position="385"/>
    </location>
</feature>
<dbReference type="PANTHER" id="PTHR34997:SF1">
    <property type="entry name" value="PEPTIDOGLYCAN-BINDING LYSIN DOMAIN"/>
    <property type="match status" value="1"/>
</dbReference>
<feature type="signal peptide" evidence="3">
    <location>
        <begin position="1"/>
        <end position="18"/>
    </location>
</feature>
<proteinExistence type="predicted"/>
<evidence type="ECO:0000256" key="2">
    <source>
        <dbReference type="ARBA" id="ARBA00023026"/>
    </source>
</evidence>
<organism evidence="5 6">
    <name type="scientific">Talaromyces proteolyticus</name>
    <dbReference type="NCBI Taxonomy" id="1131652"/>
    <lineage>
        <taxon>Eukaryota</taxon>
        <taxon>Fungi</taxon>
        <taxon>Dikarya</taxon>
        <taxon>Ascomycota</taxon>
        <taxon>Pezizomycotina</taxon>
        <taxon>Eurotiomycetes</taxon>
        <taxon>Eurotiomycetidae</taxon>
        <taxon>Eurotiales</taxon>
        <taxon>Trichocomaceae</taxon>
        <taxon>Talaromyces</taxon>
        <taxon>Talaromyces sect. Bacilispori</taxon>
    </lineage>
</organism>
<feature type="domain" description="LysM" evidence="4">
    <location>
        <begin position="45"/>
        <end position="90"/>
    </location>
</feature>
<accession>A0AAD4PWN0</accession>
<sequence length="450" mass="48102">MLAITALVYGLFLGRTLAHSVKRWTNGGLATGKTDPNVVADCDYWANVIESGDTCESLESHFGLTAAQLATWNPLLSGNCTLNIGWSYCVDAPYTTTILRISSPSPATAASKIMVPTTFVTSTTSTADHAPSPTQTGLISSCNAYYLVKPGDTCYGIQSQFGNFTLAQFYTWNPAVKTDCSDLEAGYYACIGISLGQSTTSVITTATATSTSTSGPIPTQTGITNKCDKYYQVVSGDTCAGIASNYDISLSQFYDWNPAVGNSCTDLLAGYYVCVGVVGMSLQKRSKRRKRNAEDKERTRKNYFIGQPTYSQTMTTATATSAGPLPTQSGIISSCTSYYQAKTGDTCSSIVTGHYSYLTVDEFEKWNPAVGTNCGNLLPGYYYCVATSSVEPEPGTIKTCTSYHLVVSGDTCYSIEQKFGISTANFQSWNPGVGSSCSSLWAGYYVCVGV</sequence>
<feature type="chain" id="PRO_5042087323" evidence="3">
    <location>
        <begin position="19"/>
        <end position="450"/>
    </location>
</feature>
<dbReference type="RefSeq" id="XP_046068154.1">
    <property type="nucleotide sequence ID" value="XM_046211956.1"/>
</dbReference>
<feature type="domain" description="LysM" evidence="4">
    <location>
        <begin position="144"/>
        <end position="191"/>
    </location>
</feature>
<protein>
    <submittedName>
        <fullName evidence="5">LysM domain protein</fullName>
    </submittedName>
</protein>
<gene>
    <name evidence="5" type="ORF">BGW36DRAFT_304311</name>
</gene>
<evidence type="ECO:0000256" key="1">
    <source>
        <dbReference type="ARBA" id="ARBA00022669"/>
    </source>
</evidence>
<evidence type="ECO:0000313" key="5">
    <source>
        <dbReference type="EMBL" id="KAH8692157.1"/>
    </source>
</evidence>
<dbReference type="SMART" id="SM00257">
    <property type="entry name" value="LysM"/>
    <property type="match status" value="5"/>
</dbReference>
<evidence type="ECO:0000259" key="4">
    <source>
        <dbReference type="PROSITE" id="PS51782"/>
    </source>
</evidence>
<comment type="caution">
    <text evidence="5">The sequence shown here is derived from an EMBL/GenBank/DDBJ whole genome shotgun (WGS) entry which is preliminary data.</text>
</comment>
<dbReference type="SUPFAM" id="SSF54106">
    <property type="entry name" value="LysM domain"/>
    <property type="match status" value="5"/>
</dbReference>
<reference evidence="5" key="1">
    <citation type="submission" date="2021-12" db="EMBL/GenBank/DDBJ databases">
        <title>Convergent genome expansion in fungi linked to evolution of root-endophyte symbiosis.</title>
        <authorList>
            <consortium name="DOE Joint Genome Institute"/>
            <person name="Ke Y.-H."/>
            <person name="Bonito G."/>
            <person name="Liao H.-L."/>
            <person name="Looney B."/>
            <person name="Rojas-Flechas A."/>
            <person name="Nash J."/>
            <person name="Hameed K."/>
            <person name="Schadt C."/>
            <person name="Martin F."/>
            <person name="Crous P.W."/>
            <person name="Miettinen O."/>
            <person name="Magnuson J.K."/>
            <person name="Labbe J."/>
            <person name="Jacobson D."/>
            <person name="Doktycz M.J."/>
            <person name="Veneault-Fourrey C."/>
            <person name="Kuo A."/>
            <person name="Mondo S."/>
            <person name="Calhoun S."/>
            <person name="Riley R."/>
            <person name="Ohm R."/>
            <person name="LaButti K."/>
            <person name="Andreopoulos B."/>
            <person name="Pangilinan J."/>
            <person name="Nolan M."/>
            <person name="Tritt A."/>
            <person name="Clum A."/>
            <person name="Lipzen A."/>
            <person name="Daum C."/>
            <person name="Barry K."/>
            <person name="Grigoriev I.V."/>
            <person name="Vilgalys R."/>
        </authorList>
    </citation>
    <scope>NUCLEOTIDE SEQUENCE</scope>
    <source>
        <strain evidence="5">PMI_201</strain>
    </source>
</reference>
<dbReference type="InterPro" id="IPR052210">
    <property type="entry name" value="LysM1-like"/>
</dbReference>
<dbReference type="GO" id="GO:0008061">
    <property type="term" value="F:chitin binding"/>
    <property type="evidence" value="ECO:0007669"/>
    <property type="project" value="UniProtKB-KW"/>
</dbReference>
<keyword evidence="6" id="KW-1185">Reference proteome</keyword>
<dbReference type="CDD" id="cd00118">
    <property type="entry name" value="LysM"/>
    <property type="match status" value="5"/>
</dbReference>
<dbReference type="Gene3D" id="3.10.350.10">
    <property type="entry name" value="LysM domain"/>
    <property type="match status" value="5"/>
</dbReference>
<dbReference type="InterPro" id="IPR018392">
    <property type="entry name" value="LysM"/>
</dbReference>
<dbReference type="InterPro" id="IPR036779">
    <property type="entry name" value="LysM_dom_sf"/>
</dbReference>
<name>A0AAD4PWN0_9EURO</name>
<dbReference type="GeneID" id="70242243"/>
<dbReference type="EMBL" id="JAJTJA010000011">
    <property type="protein sequence ID" value="KAH8692157.1"/>
    <property type="molecule type" value="Genomic_DNA"/>
</dbReference>
<dbReference type="Proteomes" id="UP001201262">
    <property type="component" value="Unassembled WGS sequence"/>
</dbReference>
<evidence type="ECO:0000256" key="3">
    <source>
        <dbReference type="SAM" id="SignalP"/>
    </source>
</evidence>
<keyword evidence="1" id="KW-0147">Chitin-binding</keyword>
<dbReference type="Pfam" id="PF01476">
    <property type="entry name" value="LysM"/>
    <property type="match status" value="4"/>
</dbReference>
<dbReference type="PANTHER" id="PTHR34997">
    <property type="entry name" value="AM15"/>
    <property type="match status" value="1"/>
</dbReference>
<feature type="domain" description="LysM" evidence="4">
    <location>
        <begin position="229"/>
        <end position="275"/>
    </location>
</feature>
<keyword evidence="2" id="KW-0843">Virulence</keyword>